<evidence type="ECO:0000259" key="2">
    <source>
        <dbReference type="PROSITE" id="PS00028"/>
    </source>
</evidence>
<sequence>MAIGEGPPPSSGLYLTMRKQFCASLLRDVRNAYNESELQTHDDFDDASRPYKRGGRVTNNASDEHDVRLALVNMSLKSMPLSPLDSMIDPSVSDDRPDIMEGIRFLSGQRCVTGARSRMDLISVISRSKRRQRPIKGRLNDIVDMLNSDGSPQGTCYMSKRVVAGPNGTEAVVGPLSANEVAHLLLLAQKLQETNRNDETLEHDIERSSNMWRESGRVPNVVPTAVVSGLYEGKPLQCSTCGLRLSSADVKQRHMLTHGRGRREVLWATIDDWITNPGMPSKVRSSQKPLVTLQTLRKLLNRQELAERESIKWLIDALFPRGWSASTNTNTALDELGGDYFTEGEDTDAHSLDDPMHFLWSWGTMHTCNVIPNSSDSSKPNVPSGVQYDPFILREACGKVRSNISACMDKVPFAVNFSDVWRKTCVLCHDLLRVEFNTDYNRLVYCDASCFKFDNVYIRKNFQDEDVSCEALLSTEALQSLHDPFLVLRKVAALTFVRSRLKYMRHIVFNDWSLRGEFTVINDQQIVPERSPPQSNDLRVTRDMIKGWKGPFASSEGVEGMPNGLVYSHTDCIKLVLKAHTIWARRLGAGGPCEQDIDALKVT</sequence>
<organism evidence="3 4">
    <name type="scientific">Babesia divergens</name>
    <dbReference type="NCBI Taxonomy" id="32595"/>
    <lineage>
        <taxon>Eukaryota</taxon>
        <taxon>Sar</taxon>
        <taxon>Alveolata</taxon>
        <taxon>Apicomplexa</taxon>
        <taxon>Aconoidasida</taxon>
        <taxon>Piroplasmida</taxon>
        <taxon>Babesiidae</taxon>
        <taxon>Babesia</taxon>
    </lineage>
</organism>
<reference evidence="3" key="1">
    <citation type="journal article" date="2014" name="Nucleic Acids Res.">
        <title>The evolutionary dynamics of variant antigen genes in Babesia reveal a history of genomic innovation underlying host-parasite interaction.</title>
        <authorList>
            <person name="Jackson A.P."/>
            <person name="Otto T.D."/>
            <person name="Darby A."/>
            <person name="Ramaprasad A."/>
            <person name="Xia D."/>
            <person name="Echaide I.E."/>
            <person name="Farber M."/>
            <person name="Gahlot S."/>
            <person name="Gamble J."/>
            <person name="Gupta D."/>
            <person name="Gupta Y."/>
            <person name="Jackson L."/>
            <person name="Malandrin L."/>
            <person name="Malas T.B."/>
            <person name="Moussa E."/>
            <person name="Nair M."/>
            <person name="Reid A.J."/>
            <person name="Sanders M."/>
            <person name="Sharma J."/>
            <person name="Tracey A."/>
            <person name="Quail M.A."/>
            <person name="Weir W."/>
            <person name="Wastling J.M."/>
            <person name="Hall N."/>
            <person name="Willadsen P."/>
            <person name="Lingelbach K."/>
            <person name="Shiels B."/>
            <person name="Tait A."/>
            <person name="Berriman M."/>
            <person name="Allred D.R."/>
            <person name="Pain A."/>
        </authorList>
    </citation>
    <scope>NUCLEOTIDE SEQUENCE</scope>
    <source>
        <strain evidence="3">1802A</strain>
    </source>
</reference>
<protein>
    <recommendedName>
        <fullName evidence="2">C2H2-type domain-containing protein</fullName>
    </recommendedName>
</protein>
<keyword evidence="4" id="KW-1185">Reference proteome</keyword>
<dbReference type="EMBL" id="JAHBMH010000024">
    <property type="protein sequence ID" value="KAK1938462.1"/>
    <property type="molecule type" value="Genomic_DNA"/>
</dbReference>
<reference evidence="3" key="2">
    <citation type="submission" date="2021-05" db="EMBL/GenBank/DDBJ databases">
        <authorList>
            <person name="Pain A."/>
        </authorList>
    </citation>
    <scope>NUCLEOTIDE SEQUENCE</scope>
    <source>
        <strain evidence="3">1802A</strain>
    </source>
</reference>
<dbReference type="AlphaFoldDB" id="A0AAD9GHE0"/>
<dbReference type="PROSITE" id="PS00028">
    <property type="entry name" value="ZINC_FINGER_C2H2_1"/>
    <property type="match status" value="1"/>
</dbReference>
<evidence type="ECO:0000313" key="3">
    <source>
        <dbReference type="EMBL" id="KAK1938462.1"/>
    </source>
</evidence>
<dbReference type="InterPro" id="IPR013087">
    <property type="entry name" value="Znf_C2H2_type"/>
</dbReference>
<proteinExistence type="predicted"/>
<comment type="caution">
    <text evidence="3">The sequence shown here is derived from an EMBL/GenBank/DDBJ whole genome shotgun (WGS) entry which is preliminary data.</text>
</comment>
<evidence type="ECO:0000256" key="1">
    <source>
        <dbReference type="SAM" id="MobiDB-lite"/>
    </source>
</evidence>
<name>A0AAD9GHE0_BABDI</name>
<accession>A0AAD9GHE0</accession>
<gene>
    <name evidence="3" type="ORF">X943_001476</name>
</gene>
<evidence type="ECO:0000313" key="4">
    <source>
        <dbReference type="Proteomes" id="UP001195914"/>
    </source>
</evidence>
<feature type="region of interest" description="Disordered" evidence="1">
    <location>
        <begin position="41"/>
        <end position="60"/>
    </location>
</feature>
<feature type="domain" description="C2H2-type" evidence="2">
    <location>
        <begin position="238"/>
        <end position="258"/>
    </location>
</feature>
<dbReference type="Proteomes" id="UP001195914">
    <property type="component" value="Unassembled WGS sequence"/>
</dbReference>